<keyword evidence="2" id="KW-1185">Reference proteome</keyword>
<evidence type="ECO:0000313" key="1">
    <source>
        <dbReference type="EMBL" id="GGO30452.1"/>
    </source>
</evidence>
<reference evidence="1 2" key="1">
    <citation type="journal article" date="2014" name="Int. J. Syst. Evol. Microbiol.">
        <title>Complete genome sequence of Corynebacterium casei LMG S-19264T (=DSM 44701T), isolated from a smear-ripened cheese.</title>
        <authorList>
            <consortium name="US DOE Joint Genome Institute (JGI-PGF)"/>
            <person name="Walter F."/>
            <person name="Albersmeier A."/>
            <person name="Kalinowski J."/>
            <person name="Ruckert C."/>
        </authorList>
    </citation>
    <scope>NUCLEOTIDE SEQUENCE [LARGE SCALE GENOMIC DNA]</scope>
    <source>
        <strain evidence="1 2">CGMCC 1.7029</strain>
    </source>
</reference>
<comment type="caution">
    <text evidence="1">The sequence shown here is derived from an EMBL/GenBank/DDBJ whole genome shotgun (WGS) entry which is preliminary data.</text>
</comment>
<organism evidence="1 2">
    <name type="scientific">Gemmobacter aquaticus</name>
    <dbReference type="NCBI Taxonomy" id="490185"/>
    <lineage>
        <taxon>Bacteria</taxon>
        <taxon>Pseudomonadati</taxon>
        <taxon>Pseudomonadota</taxon>
        <taxon>Alphaproteobacteria</taxon>
        <taxon>Rhodobacterales</taxon>
        <taxon>Paracoccaceae</taxon>
        <taxon>Gemmobacter</taxon>
    </lineage>
</organism>
<dbReference type="SUPFAM" id="SSF53448">
    <property type="entry name" value="Nucleotide-diphospho-sugar transferases"/>
    <property type="match status" value="1"/>
</dbReference>
<dbReference type="EMBL" id="BMLP01000001">
    <property type="protein sequence ID" value="GGO30452.1"/>
    <property type="molecule type" value="Genomic_DNA"/>
</dbReference>
<dbReference type="Proteomes" id="UP000598196">
    <property type="component" value="Unassembled WGS sequence"/>
</dbReference>
<accession>A0A918DCZ1</accession>
<dbReference type="OrthoDB" id="9802649at2"/>
<gene>
    <name evidence="1" type="ORF">GCM10010991_15330</name>
</gene>
<dbReference type="InterPro" id="IPR029044">
    <property type="entry name" value="Nucleotide-diphossugar_trans"/>
</dbReference>
<sequence length="706" mass="79816">MLGADPLQHFLAWGRLLERSPGPDFDTRFYLSRYADVGSENPLRHYQALPESDNRPVTPAQLQAEMRALVRQMDAQWQPTPPASPRGAPPVVSYCIPLMGRLDDIRGTLAENLAAHVELADQVEFLVLLFGDNTESKAWISENFGTALESGLLRVVCDDSLDSWHFGKAKNAFRPHMLGRIYSSLDGDNFVTQAETLRLLAVDAEFDGHFLLHHFSGQWGDGTSGRISMPTAVYRSVGYDSSLLPRQFDEIDLILRALKRFSSMPFLCIDADQNIFGKSFFARKFRDEERLPNRTIAIGDYPRRPPLNPRGEGYAQQTPYLNHMGNLNARLSGFAASSDSIRRNSYLNDLTADKHRLLDTMPREILLSTFFHAPRERDMNCRIQAGRVCAFLVVKNERHFLAPLLAHYRRCGVSDFFIVDDGSDQPVEDWITDEDVHVFHPKVGSFRTLKTAWVEALMTYFLPSGAWALTIDADEFIHLPSDTNSFTTLAASLEREGHDFMPGLLIDLLPAPDTPLEALQHADCDFIQLFTHCGNADYSPPESYRSHASVAWAFGPYAHLPWQVDVRNHAFGTFDSLRKIPFLRWQTQRHLNQGFHTLHHTDGRPQPGHDIWERSILPVYHYKLVRLFSEEARAQMLREAGNYHSRTKENLVRIFGGEAAGVMARLRDLPTMPAVQIHDRLKAARDLETILSPALPGTAGGVRLHG</sequence>
<name>A0A918DCZ1_9RHOB</name>
<protein>
    <recommendedName>
        <fullName evidence="3">Glycosyl transferase family 2</fullName>
    </recommendedName>
</protein>
<dbReference type="Pfam" id="PF13704">
    <property type="entry name" value="Glyco_tranf_2_4"/>
    <property type="match status" value="1"/>
</dbReference>
<evidence type="ECO:0008006" key="3">
    <source>
        <dbReference type="Google" id="ProtNLM"/>
    </source>
</evidence>
<proteinExistence type="predicted"/>
<dbReference type="RefSeq" id="WP_158635511.1">
    <property type="nucleotide sequence ID" value="NZ_VOAK01000011.1"/>
</dbReference>
<evidence type="ECO:0000313" key="2">
    <source>
        <dbReference type="Proteomes" id="UP000598196"/>
    </source>
</evidence>
<dbReference type="AlphaFoldDB" id="A0A918DCZ1"/>